<feature type="signal peptide" evidence="1">
    <location>
        <begin position="1"/>
        <end position="23"/>
    </location>
</feature>
<proteinExistence type="predicted"/>
<evidence type="ECO:0000256" key="1">
    <source>
        <dbReference type="SAM" id="SignalP"/>
    </source>
</evidence>
<reference evidence="2" key="1">
    <citation type="submission" date="2022-12" db="EMBL/GenBank/DDBJ databases">
        <authorList>
            <person name="Alioto T."/>
            <person name="Alioto T."/>
            <person name="Gomez Garrido J."/>
        </authorList>
    </citation>
    <scope>NUCLEOTIDE SEQUENCE</scope>
</reference>
<gene>
    <name evidence="2" type="ORF">PODLI_1B000105</name>
</gene>
<organism evidence="2 3">
    <name type="scientific">Podarcis lilfordi</name>
    <name type="common">Lilford's wall lizard</name>
    <dbReference type="NCBI Taxonomy" id="74358"/>
    <lineage>
        <taxon>Eukaryota</taxon>
        <taxon>Metazoa</taxon>
        <taxon>Chordata</taxon>
        <taxon>Craniata</taxon>
        <taxon>Vertebrata</taxon>
        <taxon>Euteleostomi</taxon>
        <taxon>Lepidosauria</taxon>
        <taxon>Squamata</taxon>
        <taxon>Bifurcata</taxon>
        <taxon>Unidentata</taxon>
        <taxon>Episquamata</taxon>
        <taxon>Laterata</taxon>
        <taxon>Lacertibaenia</taxon>
        <taxon>Lacertidae</taxon>
        <taxon>Podarcis</taxon>
    </lineage>
</organism>
<protein>
    <recommendedName>
        <fullName evidence="4">Secreted protein</fullName>
    </recommendedName>
</protein>
<evidence type="ECO:0000313" key="2">
    <source>
        <dbReference type="EMBL" id="CAI5769743.1"/>
    </source>
</evidence>
<accession>A0AA35K3Q6</accession>
<dbReference type="AlphaFoldDB" id="A0AA35K3Q6"/>
<feature type="chain" id="PRO_5041313861" description="Secreted protein" evidence="1">
    <location>
        <begin position="24"/>
        <end position="63"/>
    </location>
</feature>
<evidence type="ECO:0000313" key="3">
    <source>
        <dbReference type="Proteomes" id="UP001178461"/>
    </source>
</evidence>
<dbReference type="EMBL" id="OX395128">
    <property type="protein sequence ID" value="CAI5769743.1"/>
    <property type="molecule type" value="Genomic_DNA"/>
</dbReference>
<keyword evidence="3" id="KW-1185">Reference proteome</keyword>
<evidence type="ECO:0008006" key="4">
    <source>
        <dbReference type="Google" id="ProtNLM"/>
    </source>
</evidence>
<dbReference type="Proteomes" id="UP001178461">
    <property type="component" value="Chromosome 3"/>
</dbReference>
<keyword evidence="1" id="KW-0732">Signal</keyword>
<name>A0AA35K3Q6_9SAUR</name>
<sequence length="63" mass="7143">MERFLGTAVIAILAACWKAMLMGHRGSGYYFGYTTEKRKCVSKVQPQAELEKYFSFRVSSGNK</sequence>